<keyword evidence="7 12" id="KW-0067">ATP-binding</keyword>
<comment type="similarity">
    <text evidence="1 12">Belongs to the helicase family. DnaB subfamily.</text>
</comment>
<keyword evidence="8 12" id="KW-0238">DNA-binding</keyword>
<organism evidence="14 15">
    <name type="scientific">Parasutterella secunda</name>
    <dbReference type="NCBI Taxonomy" id="626947"/>
    <lineage>
        <taxon>Bacteria</taxon>
        <taxon>Pseudomonadati</taxon>
        <taxon>Pseudomonadota</taxon>
        <taxon>Betaproteobacteria</taxon>
        <taxon>Burkholderiales</taxon>
        <taxon>Sutterellaceae</taxon>
        <taxon>Parasutterella</taxon>
    </lineage>
</organism>
<dbReference type="InterPro" id="IPR036185">
    <property type="entry name" value="DNA_heli_DnaB-like_N_sf"/>
</dbReference>
<dbReference type="InterPro" id="IPR027417">
    <property type="entry name" value="P-loop_NTPase"/>
</dbReference>
<evidence type="ECO:0000256" key="9">
    <source>
        <dbReference type="ARBA" id="ARBA00023235"/>
    </source>
</evidence>
<keyword evidence="15" id="KW-1185">Reference proteome</keyword>
<comment type="function">
    <text evidence="12">The main replicative DNA helicase, it participates in initiation and elongation during chromosome replication. Travels ahead of the DNA replisome, separating dsDNA into templates for DNA synthesis. A processive ATP-dependent 5'-3' DNA helicase it has DNA-dependent ATPase activity.</text>
</comment>
<evidence type="ECO:0000256" key="5">
    <source>
        <dbReference type="ARBA" id="ARBA00022801"/>
    </source>
</evidence>
<dbReference type="PROSITE" id="PS51199">
    <property type="entry name" value="SF4_HELICASE"/>
    <property type="match status" value="1"/>
</dbReference>
<dbReference type="NCBIfam" id="NF004384">
    <property type="entry name" value="PRK05748.1"/>
    <property type="match status" value="1"/>
</dbReference>
<dbReference type="SUPFAM" id="SSF52540">
    <property type="entry name" value="P-loop containing nucleoside triphosphate hydrolases"/>
    <property type="match status" value="1"/>
</dbReference>
<dbReference type="CDD" id="cd00984">
    <property type="entry name" value="DnaB_C"/>
    <property type="match status" value="1"/>
</dbReference>
<evidence type="ECO:0000256" key="8">
    <source>
        <dbReference type="ARBA" id="ARBA00023125"/>
    </source>
</evidence>
<dbReference type="EMBL" id="JACJKX010000003">
    <property type="protein sequence ID" value="MBM6928240.1"/>
    <property type="molecule type" value="Genomic_DNA"/>
</dbReference>
<protein>
    <recommendedName>
        <fullName evidence="11 12">Replicative DNA helicase</fullName>
        <ecNumber evidence="11 12">5.6.2.3</ecNumber>
    </recommendedName>
</protein>
<feature type="domain" description="SF4 helicase" evidence="13">
    <location>
        <begin position="188"/>
        <end position="457"/>
    </location>
</feature>
<dbReference type="GO" id="GO:0003678">
    <property type="term" value="F:DNA helicase activity"/>
    <property type="evidence" value="ECO:0007669"/>
    <property type="project" value="UniProtKB-EC"/>
</dbReference>
<dbReference type="EC" id="5.6.2.3" evidence="11 12"/>
<dbReference type="RefSeq" id="WP_205049837.1">
    <property type="nucleotide sequence ID" value="NZ_JACJKX010000003.1"/>
</dbReference>
<accession>A0ABS2GR41</accession>
<dbReference type="PANTHER" id="PTHR30153">
    <property type="entry name" value="REPLICATIVE DNA HELICASE DNAB"/>
    <property type="match status" value="1"/>
</dbReference>
<evidence type="ECO:0000256" key="3">
    <source>
        <dbReference type="ARBA" id="ARBA00022705"/>
    </source>
</evidence>
<dbReference type="Pfam" id="PF00772">
    <property type="entry name" value="DnaB"/>
    <property type="match status" value="1"/>
</dbReference>
<evidence type="ECO:0000313" key="14">
    <source>
        <dbReference type="EMBL" id="MBM6928240.1"/>
    </source>
</evidence>
<keyword evidence="4 12" id="KW-0547">Nucleotide-binding</keyword>
<dbReference type="Gene3D" id="1.10.860.10">
    <property type="entry name" value="DNAb Helicase, Chain A"/>
    <property type="match status" value="1"/>
</dbReference>
<evidence type="ECO:0000256" key="1">
    <source>
        <dbReference type="ARBA" id="ARBA00008428"/>
    </source>
</evidence>
<keyword evidence="3 12" id="KW-0235">DNA replication</keyword>
<keyword evidence="6 12" id="KW-0347">Helicase</keyword>
<keyword evidence="5 12" id="KW-0378">Hydrolase</keyword>
<dbReference type="InterPro" id="IPR016136">
    <property type="entry name" value="DNA_helicase_N/primase_C"/>
</dbReference>
<dbReference type="Gene3D" id="3.40.50.300">
    <property type="entry name" value="P-loop containing nucleotide triphosphate hydrolases"/>
    <property type="match status" value="1"/>
</dbReference>
<dbReference type="PANTHER" id="PTHR30153:SF2">
    <property type="entry name" value="REPLICATIVE DNA HELICASE"/>
    <property type="match status" value="1"/>
</dbReference>
<proteinExistence type="inferred from homology"/>
<dbReference type="InterPro" id="IPR007693">
    <property type="entry name" value="DNA_helicase_DnaB-like_N"/>
</dbReference>
<name>A0ABS2GR41_9BURK</name>
<dbReference type="NCBIfam" id="TIGR00665">
    <property type="entry name" value="DnaB"/>
    <property type="match status" value="1"/>
</dbReference>
<comment type="caution">
    <text evidence="14">The sequence shown here is derived from an EMBL/GenBank/DDBJ whole genome shotgun (WGS) entry which is preliminary data.</text>
</comment>
<evidence type="ECO:0000256" key="2">
    <source>
        <dbReference type="ARBA" id="ARBA00022515"/>
    </source>
</evidence>
<evidence type="ECO:0000256" key="7">
    <source>
        <dbReference type="ARBA" id="ARBA00022840"/>
    </source>
</evidence>
<dbReference type="SMART" id="SM00382">
    <property type="entry name" value="AAA"/>
    <property type="match status" value="1"/>
</dbReference>
<dbReference type="InterPro" id="IPR007692">
    <property type="entry name" value="DNA_helicase_DnaB"/>
</dbReference>
<evidence type="ECO:0000256" key="4">
    <source>
        <dbReference type="ARBA" id="ARBA00022741"/>
    </source>
</evidence>
<evidence type="ECO:0000259" key="13">
    <source>
        <dbReference type="PROSITE" id="PS51199"/>
    </source>
</evidence>
<dbReference type="InterPro" id="IPR007694">
    <property type="entry name" value="DNA_helicase_DnaB-like_C"/>
</dbReference>
<dbReference type="Pfam" id="PF03796">
    <property type="entry name" value="DnaB_C"/>
    <property type="match status" value="1"/>
</dbReference>
<gene>
    <name evidence="14" type="primary">dnaB</name>
    <name evidence="14" type="ORF">H5985_03005</name>
</gene>
<evidence type="ECO:0000256" key="11">
    <source>
        <dbReference type="NCBIfam" id="TIGR00665"/>
    </source>
</evidence>
<dbReference type="SUPFAM" id="SSF48024">
    <property type="entry name" value="N-terminal domain of DnaB helicase"/>
    <property type="match status" value="1"/>
</dbReference>
<evidence type="ECO:0000256" key="10">
    <source>
        <dbReference type="ARBA" id="ARBA00048954"/>
    </source>
</evidence>
<dbReference type="GO" id="GO:0016787">
    <property type="term" value="F:hydrolase activity"/>
    <property type="evidence" value="ECO:0007669"/>
    <property type="project" value="UniProtKB-KW"/>
</dbReference>
<evidence type="ECO:0000256" key="6">
    <source>
        <dbReference type="ARBA" id="ARBA00022806"/>
    </source>
</evidence>
<dbReference type="InterPro" id="IPR003593">
    <property type="entry name" value="AAA+_ATPase"/>
</dbReference>
<evidence type="ECO:0000256" key="12">
    <source>
        <dbReference type="RuleBase" id="RU362085"/>
    </source>
</evidence>
<sequence length="457" mass="51090">MKMPEEKSNDSVRLPPHSTEAEQGLLGSLLIDNRVFDMVNDVITSEDFYRGDHRRIYEHISQLINNGQPADVLTVHDSMTRVGLAQEGTKSFLNSLAMNTPNSANARRYAEIVRDRSILRSLVNVGSQIVDSALDTKGVETKDILDRAESSIFKISEDAQVAGAGLKSITGALAEVSDQITKLYNSKSQNPVTGVPTGFIDLDRLTKGMHPGELIIVAGRPAMGKTTFAMNIAEYVAMRAEMPVAIFSMEMPAEQLAMRLISSYQRIRLEHLRNGRLEGDEFQKMSAAVTDISNSRNIFIDDSSGLTISDLRSRARRLSREVKRLGLIVVDYIQLMSGDGRGENRAQEISEMSRGLKLLAKELNCPIIALSQLNRSLEQRPDKRPMMSDLRESGSIEQDADVIIFLYRDVVYNQELKDTDQERDAEAIIRKQRNGPTGTVELTFFGEYTQFKNRARV</sequence>
<keyword evidence="2 12" id="KW-0639">Primosome</keyword>
<reference evidence="14 15" key="1">
    <citation type="journal article" date="2021" name="Sci. Rep.">
        <title>The distribution of antibiotic resistance genes in chicken gut microbiota commensals.</title>
        <authorList>
            <person name="Juricova H."/>
            <person name="Matiasovicova J."/>
            <person name="Kubasova T."/>
            <person name="Cejkova D."/>
            <person name="Rychlik I."/>
        </authorList>
    </citation>
    <scope>NUCLEOTIDE SEQUENCE [LARGE SCALE GENOMIC DNA]</scope>
    <source>
        <strain evidence="14 15">An562</strain>
    </source>
</reference>
<keyword evidence="9" id="KW-0413">Isomerase</keyword>
<comment type="catalytic activity">
    <reaction evidence="10 12">
        <text>ATP + H2O = ADP + phosphate + H(+)</text>
        <dbReference type="Rhea" id="RHEA:13065"/>
        <dbReference type="ChEBI" id="CHEBI:15377"/>
        <dbReference type="ChEBI" id="CHEBI:15378"/>
        <dbReference type="ChEBI" id="CHEBI:30616"/>
        <dbReference type="ChEBI" id="CHEBI:43474"/>
        <dbReference type="ChEBI" id="CHEBI:456216"/>
        <dbReference type="EC" id="5.6.2.3"/>
    </reaction>
</comment>
<dbReference type="Proteomes" id="UP000777002">
    <property type="component" value="Unassembled WGS sequence"/>
</dbReference>
<evidence type="ECO:0000313" key="15">
    <source>
        <dbReference type="Proteomes" id="UP000777002"/>
    </source>
</evidence>